<sequence>MIREEDPRFINLEKTVGAFVIIAILGLVAVAVSIGIDKDLFAKKYTLTFTAEKGTGFARGMPVKLSGFRIGRIKSIALNEQAQVDIGIEIDSKYQKWIKRDSTVKLVKEGLVGDNIIEVSVGSTKQAMLKNGDYIAYQKTKGLEEVANDVADQLKPVLYEVKEIISYVNNPNGDIKQSLANIRQLTGGLNQTRTQVDALLLDSRHQLGKIGGNAQTLLAEAKNRVDEVGPVLEKVDSSLATVDGTLAGIQLALPPLVEKLDATLGHVEKTTKVLETHSARFLPQVAPLLGRTSDLVQDTDDVAKALKQTWPLKSHVPVSDKALVPGDSYE</sequence>
<reference evidence="3" key="1">
    <citation type="submission" date="2020-12" db="EMBL/GenBank/DDBJ databases">
        <title>Geomonas sp. Red875, isolated from river sediment.</title>
        <authorList>
            <person name="Xu Z."/>
            <person name="Zhang Z."/>
            <person name="Masuda Y."/>
            <person name="Itoh H."/>
            <person name="Senoo K."/>
        </authorList>
    </citation>
    <scope>NUCLEOTIDE SEQUENCE</scope>
    <source>
        <strain evidence="3">Red875</strain>
    </source>
</reference>
<dbReference type="PANTHER" id="PTHR33371:SF4">
    <property type="entry name" value="INTERMEMBRANE PHOSPHOLIPID TRANSPORT SYSTEM BINDING PROTEIN MLAD"/>
    <property type="match status" value="1"/>
</dbReference>
<dbReference type="AlphaFoldDB" id="A0A8J7M1K7"/>
<dbReference type="InterPro" id="IPR052336">
    <property type="entry name" value="MlaD_Phospholipid_Transporter"/>
</dbReference>
<keyword evidence="1" id="KW-0812">Transmembrane</keyword>
<dbReference type="InterPro" id="IPR003399">
    <property type="entry name" value="Mce/MlaD"/>
</dbReference>
<proteinExistence type="predicted"/>
<keyword evidence="1" id="KW-0472">Membrane</keyword>
<name>A0A8J7M1K7_9BACT</name>
<feature type="transmembrane region" description="Helical" evidence="1">
    <location>
        <begin position="16"/>
        <end position="36"/>
    </location>
</feature>
<keyword evidence="1" id="KW-1133">Transmembrane helix</keyword>
<dbReference type="PANTHER" id="PTHR33371">
    <property type="entry name" value="INTERMEMBRANE PHOSPHOLIPID TRANSPORT SYSTEM BINDING PROTEIN MLAD-RELATED"/>
    <property type="match status" value="1"/>
</dbReference>
<dbReference type="Pfam" id="PF02470">
    <property type="entry name" value="MlaD"/>
    <property type="match status" value="1"/>
</dbReference>
<organism evidence="3 4">
    <name type="scientific">Geomesophilobacter sediminis</name>
    <dbReference type="NCBI Taxonomy" id="2798584"/>
    <lineage>
        <taxon>Bacteria</taxon>
        <taxon>Pseudomonadati</taxon>
        <taxon>Thermodesulfobacteriota</taxon>
        <taxon>Desulfuromonadia</taxon>
        <taxon>Geobacterales</taxon>
        <taxon>Geobacteraceae</taxon>
        <taxon>Geomesophilobacter</taxon>
    </lineage>
</organism>
<evidence type="ECO:0000256" key="1">
    <source>
        <dbReference type="SAM" id="Phobius"/>
    </source>
</evidence>
<dbReference type="RefSeq" id="WP_199385654.1">
    <property type="nucleotide sequence ID" value="NZ_JAEMHM010000017.1"/>
</dbReference>
<accession>A0A8J7M1K7</accession>
<evidence type="ECO:0000313" key="3">
    <source>
        <dbReference type="EMBL" id="MBJ6726738.1"/>
    </source>
</evidence>
<keyword evidence="4" id="KW-1185">Reference proteome</keyword>
<dbReference type="EMBL" id="JAEMHM010000017">
    <property type="protein sequence ID" value="MBJ6726738.1"/>
    <property type="molecule type" value="Genomic_DNA"/>
</dbReference>
<gene>
    <name evidence="3" type="ORF">JFN93_18670</name>
</gene>
<protein>
    <submittedName>
        <fullName evidence="3">MCE family protein</fullName>
    </submittedName>
</protein>
<evidence type="ECO:0000313" key="4">
    <source>
        <dbReference type="Proteomes" id="UP000636888"/>
    </source>
</evidence>
<dbReference type="Proteomes" id="UP000636888">
    <property type="component" value="Unassembled WGS sequence"/>
</dbReference>
<evidence type="ECO:0000259" key="2">
    <source>
        <dbReference type="Pfam" id="PF02470"/>
    </source>
</evidence>
<comment type="caution">
    <text evidence="3">The sequence shown here is derived from an EMBL/GenBank/DDBJ whole genome shotgun (WGS) entry which is preliminary data.</text>
</comment>
<feature type="domain" description="Mce/MlaD" evidence="2">
    <location>
        <begin position="44"/>
        <end position="121"/>
    </location>
</feature>